<dbReference type="STRING" id="1703779.AMJ83_04175"/>
<comment type="subcellular location">
    <subcellularLocation>
        <location evidence="1 7">Cytoplasm</location>
    </subcellularLocation>
</comment>
<dbReference type="SMART" id="SM01185">
    <property type="entry name" value="EFP"/>
    <property type="match status" value="1"/>
</dbReference>
<dbReference type="SUPFAM" id="SSF50249">
    <property type="entry name" value="Nucleic acid-binding proteins"/>
    <property type="match status" value="2"/>
</dbReference>
<dbReference type="InterPro" id="IPR011768">
    <property type="entry name" value="Transl_elongation_fac_P"/>
</dbReference>
<dbReference type="UniPathway" id="UPA00345"/>
<dbReference type="SUPFAM" id="SSF50104">
    <property type="entry name" value="Translation proteins SH3-like domain"/>
    <property type="match status" value="1"/>
</dbReference>
<evidence type="ECO:0000259" key="11">
    <source>
        <dbReference type="SMART" id="SM01185"/>
    </source>
</evidence>
<dbReference type="AlphaFoldDB" id="A0A0S8FTG0"/>
<evidence type="ECO:0000256" key="5">
    <source>
        <dbReference type="ARBA" id="ARBA00022768"/>
    </source>
</evidence>
<dbReference type="PANTHER" id="PTHR30053">
    <property type="entry name" value="ELONGATION FACTOR P"/>
    <property type="match status" value="1"/>
</dbReference>
<dbReference type="PIRSF" id="PIRSF005901">
    <property type="entry name" value="EF-P"/>
    <property type="match status" value="1"/>
</dbReference>
<keyword evidence="5 7" id="KW-0251">Elongation factor</keyword>
<evidence type="ECO:0000256" key="6">
    <source>
        <dbReference type="ARBA" id="ARBA00022917"/>
    </source>
</evidence>
<dbReference type="Pfam" id="PF09285">
    <property type="entry name" value="Elong-fact-P_C"/>
    <property type="match status" value="1"/>
</dbReference>
<evidence type="ECO:0000256" key="4">
    <source>
        <dbReference type="ARBA" id="ARBA00022490"/>
    </source>
</evidence>
<evidence type="ECO:0000256" key="2">
    <source>
        <dbReference type="ARBA" id="ARBA00004815"/>
    </source>
</evidence>
<evidence type="ECO:0000313" key="12">
    <source>
        <dbReference type="EMBL" id="KPK64022.1"/>
    </source>
</evidence>
<dbReference type="Gene3D" id="2.30.30.30">
    <property type="match status" value="1"/>
</dbReference>
<dbReference type="HAMAP" id="MF_00141">
    <property type="entry name" value="EF_P"/>
    <property type="match status" value="1"/>
</dbReference>
<accession>A0A0S8FTG0</accession>
<comment type="caution">
    <text evidence="12">The sequence shown here is derived from an EMBL/GenBank/DDBJ whole genome shotgun (WGS) entry which is preliminary data.</text>
</comment>
<protein>
    <recommendedName>
        <fullName evidence="7 8">Elongation factor P</fullName>
        <shortName evidence="7">EF-P</shortName>
    </recommendedName>
</protein>
<dbReference type="EMBL" id="LJUJ01000006">
    <property type="protein sequence ID" value="KPK64022.1"/>
    <property type="molecule type" value="Genomic_DNA"/>
</dbReference>
<dbReference type="NCBIfam" id="NF001810">
    <property type="entry name" value="PRK00529.1"/>
    <property type="match status" value="1"/>
</dbReference>
<dbReference type="InterPro" id="IPR015365">
    <property type="entry name" value="Elong-fact-P_C"/>
</dbReference>
<feature type="domain" description="Translation elongation factor P/YeiP central" evidence="11">
    <location>
        <begin position="67"/>
        <end position="121"/>
    </location>
</feature>
<dbReference type="Gene3D" id="2.40.50.140">
    <property type="entry name" value="Nucleic acid-binding proteins"/>
    <property type="match status" value="2"/>
</dbReference>
<dbReference type="SMART" id="SM00841">
    <property type="entry name" value="Elong-fact-P_C"/>
    <property type="match status" value="1"/>
</dbReference>
<evidence type="ECO:0000259" key="10">
    <source>
        <dbReference type="SMART" id="SM00841"/>
    </source>
</evidence>
<dbReference type="PANTHER" id="PTHR30053:SF14">
    <property type="entry name" value="TRANSLATION ELONGATION FACTOR KOW-LIKE DOMAIN-CONTAINING PROTEIN"/>
    <property type="match status" value="1"/>
</dbReference>
<evidence type="ECO:0000256" key="9">
    <source>
        <dbReference type="RuleBase" id="RU004389"/>
    </source>
</evidence>
<keyword evidence="6 7" id="KW-0648">Protein biosynthesis</keyword>
<comment type="similarity">
    <text evidence="3 7 9">Belongs to the elongation factor P family.</text>
</comment>
<evidence type="ECO:0000256" key="3">
    <source>
        <dbReference type="ARBA" id="ARBA00009479"/>
    </source>
</evidence>
<proteinExistence type="inferred from homology"/>
<sequence length="185" mass="20819">MIQATQIRKGSLIKLDEFPHIVLSVTHITPGNKRGMIICGLRNLKTGLSTEKRFRSGDRIEEAEIEQVEMEYIYTSDGNFYFMNSDNFEQLAFGPDIIGDTAKFLKPNIRVNVEFYEGKPFGIILPKYVNLKVLETQAYMKDATAQAQSKPAKLEGGHICQVPPFVAVGDIIKVNTQTGDYVERV</sequence>
<dbReference type="FunFam" id="2.40.50.140:FF:000004">
    <property type="entry name" value="Elongation factor P"/>
    <property type="match status" value="1"/>
</dbReference>
<dbReference type="Proteomes" id="UP000051373">
    <property type="component" value="Unassembled WGS sequence"/>
</dbReference>
<dbReference type="InterPro" id="IPR020599">
    <property type="entry name" value="Transl_elong_fac_P/YeiP"/>
</dbReference>
<comment type="pathway">
    <text evidence="2 7">Protein biosynthesis; polypeptide chain elongation.</text>
</comment>
<dbReference type="InterPro" id="IPR014722">
    <property type="entry name" value="Rib_uL2_dom2"/>
</dbReference>
<dbReference type="Pfam" id="PF01132">
    <property type="entry name" value="EFP"/>
    <property type="match status" value="1"/>
</dbReference>
<dbReference type="InterPro" id="IPR008991">
    <property type="entry name" value="Translation_prot_SH3-like_sf"/>
</dbReference>
<evidence type="ECO:0000256" key="7">
    <source>
        <dbReference type="HAMAP-Rule" id="MF_00141"/>
    </source>
</evidence>
<evidence type="ECO:0000256" key="1">
    <source>
        <dbReference type="ARBA" id="ARBA00004496"/>
    </source>
</evidence>
<comment type="function">
    <text evidence="7">Involved in peptide bond synthesis. Stimulates efficient translation and peptide-bond synthesis on native or reconstituted 70S ribosomes in vitro. Probably functions indirectly by altering the affinity of the ribosome for aminoacyl-tRNA, thus increasing their reactivity as acceptors for peptidyl transferase.</text>
</comment>
<organism evidence="12 13">
    <name type="scientific">candidate division WOR_3 bacterium SM23_42</name>
    <dbReference type="NCBI Taxonomy" id="1703779"/>
    <lineage>
        <taxon>Bacteria</taxon>
        <taxon>Bacteria division WOR-3</taxon>
    </lineage>
</organism>
<dbReference type="GO" id="GO:0003746">
    <property type="term" value="F:translation elongation factor activity"/>
    <property type="evidence" value="ECO:0007669"/>
    <property type="project" value="UniProtKB-UniRule"/>
</dbReference>
<evidence type="ECO:0000313" key="13">
    <source>
        <dbReference type="Proteomes" id="UP000051373"/>
    </source>
</evidence>
<keyword evidence="4 7" id="KW-0963">Cytoplasm</keyword>
<dbReference type="InterPro" id="IPR013185">
    <property type="entry name" value="Transl_elong_KOW-like"/>
</dbReference>
<dbReference type="GO" id="GO:0005829">
    <property type="term" value="C:cytosol"/>
    <property type="evidence" value="ECO:0007669"/>
    <property type="project" value="UniProtKB-ARBA"/>
</dbReference>
<dbReference type="CDD" id="cd05794">
    <property type="entry name" value="S1_EF-P_repeat_2"/>
    <property type="match status" value="1"/>
</dbReference>
<name>A0A0S8FTG0_UNCW3</name>
<feature type="domain" description="Elongation factor P C-terminal" evidence="10">
    <location>
        <begin position="129"/>
        <end position="184"/>
    </location>
</feature>
<dbReference type="Pfam" id="PF08207">
    <property type="entry name" value="EFP_N"/>
    <property type="match status" value="1"/>
</dbReference>
<gene>
    <name evidence="7" type="primary">efp</name>
    <name evidence="12" type="ORF">AMJ83_04175</name>
</gene>
<reference evidence="12 13" key="1">
    <citation type="journal article" date="2015" name="Microbiome">
        <title>Genomic resolution of linkages in carbon, nitrogen, and sulfur cycling among widespread estuary sediment bacteria.</title>
        <authorList>
            <person name="Baker B.J."/>
            <person name="Lazar C.S."/>
            <person name="Teske A.P."/>
            <person name="Dick G.J."/>
        </authorList>
    </citation>
    <scope>NUCLEOTIDE SEQUENCE [LARGE SCALE GENOMIC DNA]</scope>
    <source>
        <strain evidence="12">SM23_42</strain>
    </source>
</reference>
<dbReference type="CDD" id="cd04470">
    <property type="entry name" value="S1_EF-P_repeat_1"/>
    <property type="match status" value="1"/>
</dbReference>
<dbReference type="InterPro" id="IPR012340">
    <property type="entry name" value="NA-bd_OB-fold"/>
</dbReference>
<dbReference type="FunFam" id="2.40.50.140:FF:000009">
    <property type="entry name" value="Elongation factor P"/>
    <property type="match status" value="1"/>
</dbReference>
<dbReference type="GO" id="GO:0043043">
    <property type="term" value="P:peptide biosynthetic process"/>
    <property type="evidence" value="ECO:0007669"/>
    <property type="project" value="InterPro"/>
</dbReference>
<evidence type="ECO:0000256" key="8">
    <source>
        <dbReference type="NCBIfam" id="TIGR00038"/>
    </source>
</evidence>
<dbReference type="InterPro" id="IPR001059">
    <property type="entry name" value="Transl_elong_P/YeiP_cen"/>
</dbReference>
<dbReference type="NCBIfam" id="TIGR00038">
    <property type="entry name" value="efp"/>
    <property type="match status" value="1"/>
</dbReference>